<protein>
    <recommendedName>
        <fullName evidence="5">cGAS/DncV-like nucleotidyltransferase C-terminal helical domain-containing protein</fullName>
    </recommendedName>
</protein>
<evidence type="ECO:0000259" key="5">
    <source>
        <dbReference type="Pfam" id="PF26305"/>
    </source>
</evidence>
<keyword evidence="4" id="KW-0051">Antiviral defense</keyword>
<evidence type="ECO:0000313" key="7">
    <source>
        <dbReference type="Proteomes" id="UP001208649"/>
    </source>
</evidence>
<name>A0ABT2W301_9FLAO</name>
<dbReference type="Gene3D" id="3.30.460.10">
    <property type="entry name" value="Beta Polymerase, domain 2"/>
    <property type="match status" value="1"/>
</dbReference>
<dbReference type="Proteomes" id="UP001208649">
    <property type="component" value="Unassembled WGS sequence"/>
</dbReference>
<keyword evidence="3" id="KW-0547">Nucleotide-binding</keyword>
<dbReference type="InterPro" id="IPR058909">
    <property type="entry name" value="CD_NTase_C"/>
</dbReference>
<dbReference type="SUPFAM" id="SSF81301">
    <property type="entry name" value="Nucleotidyltransferase"/>
    <property type="match status" value="1"/>
</dbReference>
<dbReference type="Pfam" id="PF26305">
    <property type="entry name" value="CD_NTase_C"/>
    <property type="match status" value="1"/>
</dbReference>
<evidence type="ECO:0000256" key="1">
    <source>
        <dbReference type="ARBA" id="ARBA00022679"/>
    </source>
</evidence>
<evidence type="ECO:0000256" key="2">
    <source>
        <dbReference type="ARBA" id="ARBA00022695"/>
    </source>
</evidence>
<reference evidence="7" key="1">
    <citation type="submission" date="2023-07" db="EMBL/GenBank/DDBJ databases">
        <title>Chryseobacterium sp. strain PBS4-4 Genome sequencing and assembly.</title>
        <authorList>
            <person name="Jung Y."/>
        </authorList>
    </citation>
    <scope>NUCLEOTIDE SEQUENCE [LARGE SCALE GENOMIC DNA]</scope>
    <source>
        <strain evidence="7">PBS4-4</strain>
    </source>
</reference>
<keyword evidence="1" id="KW-0808">Transferase</keyword>
<dbReference type="EMBL" id="JAOTEM010000001">
    <property type="protein sequence ID" value="MCU7616602.1"/>
    <property type="molecule type" value="Genomic_DNA"/>
</dbReference>
<organism evidence="6 7">
    <name type="scientific">Chryseobacterium edaphi</name>
    <dbReference type="NCBI Taxonomy" id="2976532"/>
    <lineage>
        <taxon>Bacteria</taxon>
        <taxon>Pseudomonadati</taxon>
        <taxon>Bacteroidota</taxon>
        <taxon>Flavobacteriia</taxon>
        <taxon>Flavobacteriales</taxon>
        <taxon>Weeksellaceae</taxon>
        <taxon>Chryseobacterium group</taxon>
        <taxon>Chryseobacterium</taxon>
    </lineage>
</organism>
<dbReference type="RefSeq" id="WP_263002041.1">
    <property type="nucleotide sequence ID" value="NZ_JAOTEM010000001.1"/>
</dbReference>
<comment type="caution">
    <text evidence="6">The sequence shown here is derived from an EMBL/GenBank/DDBJ whole genome shotgun (WGS) entry which is preliminary data.</text>
</comment>
<accession>A0ABT2W301</accession>
<evidence type="ECO:0000256" key="3">
    <source>
        <dbReference type="ARBA" id="ARBA00022741"/>
    </source>
</evidence>
<feature type="domain" description="cGAS/DncV-like nucleotidyltransferase C-terminal helical" evidence="5">
    <location>
        <begin position="211"/>
        <end position="311"/>
    </location>
</feature>
<keyword evidence="2" id="KW-0548">Nucleotidyltransferase</keyword>
<keyword evidence="7" id="KW-1185">Reference proteome</keyword>
<dbReference type="InterPro" id="IPR043519">
    <property type="entry name" value="NT_sf"/>
</dbReference>
<gene>
    <name evidence="6" type="ORF">NZ698_05285</name>
</gene>
<sequence>MPKNYTQRLEKLQKRRYDDYLEKSILSESFRRTDLGASTKYTLESMKPIDDSYTKNTIKAAENIQNNLKEKLKNEYNLEFRHQGSTITDTHIKIHSDIDILVFTDSFITLENPQIPDNPYSGNPVEDLKILRSKCYEKLNNTYNQVDNSNSKAIKVFPTQPKRKVDVVICNWFNSNAYKQYSNEIYRGIYFLDRDNNKRIKDHPFSHINQLKLKSTSTNKNFNKVVRILKTLKIDADYEIKLSSFEICCLVYDIDNSKLNFPEWSSLLLLNVASEQLGKLILNDYYRENLDSPNNTEKVFPNSNKVVELKKLKLELDELIVDVTKELSYQHKSLNESLNY</sequence>
<evidence type="ECO:0000313" key="6">
    <source>
        <dbReference type="EMBL" id="MCU7616602.1"/>
    </source>
</evidence>
<evidence type="ECO:0000256" key="4">
    <source>
        <dbReference type="ARBA" id="ARBA00023118"/>
    </source>
</evidence>
<proteinExistence type="predicted"/>